<dbReference type="SUPFAM" id="SSF51905">
    <property type="entry name" value="FAD/NAD(P)-binding domain"/>
    <property type="match status" value="1"/>
</dbReference>
<gene>
    <name evidence="1" type="ORF">STRUR_1234</name>
</gene>
<dbReference type="STRING" id="764291.STRUR_1234"/>
<dbReference type="InterPro" id="IPR036188">
    <property type="entry name" value="FAD/NAD-bd_sf"/>
</dbReference>
<organism evidence="1 2">
    <name type="scientific">Streptococcus urinalis 2285-97</name>
    <dbReference type="NCBI Taxonomy" id="764291"/>
    <lineage>
        <taxon>Bacteria</taxon>
        <taxon>Bacillati</taxon>
        <taxon>Bacillota</taxon>
        <taxon>Bacilli</taxon>
        <taxon>Lactobacillales</taxon>
        <taxon>Streptococcaceae</taxon>
        <taxon>Streptococcus</taxon>
    </lineage>
</organism>
<evidence type="ECO:0000313" key="1">
    <source>
        <dbReference type="EMBL" id="EHJ56505.1"/>
    </source>
</evidence>
<name>G5KG73_9STRE</name>
<proteinExistence type="predicted"/>
<accession>G5KG73</accession>
<dbReference type="AlphaFoldDB" id="G5KG73"/>
<keyword evidence="2" id="KW-1185">Reference proteome</keyword>
<reference evidence="1 2" key="1">
    <citation type="journal article" date="2014" name="Int. J. Syst. Evol. Microbiol.">
        <title>Phylogenomics and the dynamic genome evolution of the genus Streptococcus.</title>
        <authorList>
            <consortium name="The Broad Institute Genome Sequencing Platform"/>
            <person name="Richards V.P."/>
            <person name="Palmer S.R."/>
            <person name="Pavinski Bitar P.D."/>
            <person name="Qin X."/>
            <person name="Weinstock G.M."/>
            <person name="Highlander S.K."/>
            <person name="Town C.D."/>
            <person name="Burne R.A."/>
            <person name="Stanhope M.J."/>
        </authorList>
    </citation>
    <scope>NUCLEOTIDE SEQUENCE [LARGE SCALE GENOMIC DNA]</scope>
    <source>
        <strain evidence="1 2">2285-97</strain>
    </source>
</reference>
<protein>
    <submittedName>
        <fullName evidence="1">FAD binding domain protein</fullName>
    </submittedName>
</protein>
<dbReference type="Gene3D" id="3.50.50.60">
    <property type="entry name" value="FAD/NAD(P)-binding domain"/>
    <property type="match status" value="1"/>
</dbReference>
<evidence type="ECO:0000313" key="2">
    <source>
        <dbReference type="Proteomes" id="UP000005388"/>
    </source>
</evidence>
<comment type="caution">
    <text evidence="1">The sequence shown here is derived from an EMBL/GenBank/DDBJ whole genome shotgun (WGS) entry which is preliminary data.</text>
</comment>
<sequence>MEKNMNNYDVIVLGFGKAGKTLAAKLAAKGKKVAMIE</sequence>
<dbReference type="EMBL" id="AEUZ02000001">
    <property type="protein sequence ID" value="EHJ56505.1"/>
    <property type="molecule type" value="Genomic_DNA"/>
</dbReference>
<dbReference type="Proteomes" id="UP000005388">
    <property type="component" value="Unassembled WGS sequence"/>
</dbReference>